<reference evidence="1 2" key="1">
    <citation type="journal article" date="2015" name="Genome Announc.">
        <title>Draft Genome of the Euendolithic (true boring) Cyanobacterium Mastigocoleus testarum strain BC008.</title>
        <authorList>
            <person name="Guida B.S."/>
            <person name="Garcia-Pichel F."/>
        </authorList>
    </citation>
    <scope>NUCLEOTIDE SEQUENCE [LARGE SCALE GENOMIC DNA]</scope>
    <source>
        <strain evidence="1 2">BC008</strain>
    </source>
</reference>
<name>A0A0V7ZKB4_9CYAN</name>
<dbReference type="OrthoDB" id="515032at2"/>
<organism evidence="1 2">
    <name type="scientific">Mastigocoleus testarum BC008</name>
    <dbReference type="NCBI Taxonomy" id="371196"/>
    <lineage>
        <taxon>Bacteria</taxon>
        <taxon>Bacillati</taxon>
        <taxon>Cyanobacteriota</taxon>
        <taxon>Cyanophyceae</taxon>
        <taxon>Nostocales</taxon>
        <taxon>Hapalosiphonaceae</taxon>
        <taxon>Mastigocoleus</taxon>
    </lineage>
</organism>
<evidence type="ECO:0008006" key="3">
    <source>
        <dbReference type="Google" id="ProtNLM"/>
    </source>
</evidence>
<gene>
    <name evidence="1" type="ORF">BC008_19765</name>
</gene>
<protein>
    <recommendedName>
        <fullName evidence="3">DUF4278 domain-containing protein</fullName>
    </recommendedName>
</protein>
<comment type="caution">
    <text evidence="1">The sequence shown here is derived from an EMBL/GenBank/DDBJ whole genome shotgun (WGS) entry which is preliminary data.</text>
</comment>
<proteinExistence type="predicted"/>
<keyword evidence="2" id="KW-1185">Reference proteome</keyword>
<dbReference type="Proteomes" id="UP000053372">
    <property type="component" value="Unassembled WGS sequence"/>
</dbReference>
<dbReference type="RefSeq" id="WP_027844887.1">
    <property type="nucleotide sequence ID" value="NZ_LMTZ01000113.1"/>
</dbReference>
<dbReference type="EMBL" id="LMTZ01000113">
    <property type="protein sequence ID" value="KST65044.1"/>
    <property type="molecule type" value="Genomic_DNA"/>
</dbReference>
<dbReference type="AlphaFoldDB" id="A0A0V7ZKB4"/>
<evidence type="ECO:0000313" key="1">
    <source>
        <dbReference type="EMBL" id="KST65044.1"/>
    </source>
</evidence>
<dbReference type="Pfam" id="PF14105">
    <property type="entry name" value="DUF4278"/>
    <property type="match status" value="1"/>
</dbReference>
<sequence>MKLTYRGVAYEYTPIPVKMTPGKVGGKYRGIAWRHHQAESVPIHQSFARLKYRGVAYCIGEPQNIQEWEDAVTLQERYTASTYKVNNAFKSRDELTKTHLSNIRKNLERRLQLAKQRGDTNLIYLLEEEAKQIAFG</sequence>
<evidence type="ECO:0000313" key="2">
    <source>
        <dbReference type="Proteomes" id="UP000053372"/>
    </source>
</evidence>
<dbReference type="InterPro" id="IPR025458">
    <property type="entry name" value="DUF4278"/>
</dbReference>
<accession>A0A0V7ZKB4</accession>